<organism evidence="2 3">
    <name type="scientific">Actinoplanes digitatis</name>
    <dbReference type="NCBI Taxonomy" id="1868"/>
    <lineage>
        <taxon>Bacteria</taxon>
        <taxon>Bacillati</taxon>
        <taxon>Actinomycetota</taxon>
        <taxon>Actinomycetes</taxon>
        <taxon>Micromonosporales</taxon>
        <taxon>Micromonosporaceae</taxon>
        <taxon>Actinoplanes</taxon>
    </lineage>
</organism>
<dbReference type="Proteomes" id="UP000578112">
    <property type="component" value="Unassembled WGS sequence"/>
</dbReference>
<protein>
    <submittedName>
        <fullName evidence="2">Uncharacterized protein</fullName>
    </submittedName>
</protein>
<keyword evidence="3" id="KW-1185">Reference proteome</keyword>
<sequence>MDLHWWSIEVFDGAALSAARWQDAHGNALTEAAVTNGAYEWHWHRHSWGVLFEIAFRGDEQWPVFRNLPAVRAALDAVPDPLNGLMVYPGRGGSSGRVHPRRPRPVSGAGAAQLPIEPEPLSAVLAESHPPVTTAGILAA</sequence>
<accession>A0A7W7HWN7</accession>
<feature type="region of interest" description="Disordered" evidence="1">
    <location>
        <begin position="93"/>
        <end position="112"/>
    </location>
</feature>
<reference evidence="2 3" key="1">
    <citation type="submission" date="2020-08" db="EMBL/GenBank/DDBJ databases">
        <title>Sequencing the genomes of 1000 actinobacteria strains.</title>
        <authorList>
            <person name="Klenk H.-P."/>
        </authorList>
    </citation>
    <scope>NUCLEOTIDE SEQUENCE [LARGE SCALE GENOMIC DNA]</scope>
    <source>
        <strain evidence="2 3">DSM 43149</strain>
    </source>
</reference>
<dbReference type="AlphaFoldDB" id="A0A7W7HWN7"/>
<gene>
    <name evidence="2" type="ORF">BJ971_002664</name>
</gene>
<name>A0A7W7HWN7_9ACTN</name>
<dbReference type="RefSeq" id="WP_184992990.1">
    <property type="nucleotide sequence ID" value="NZ_BOMK01000057.1"/>
</dbReference>
<comment type="caution">
    <text evidence="2">The sequence shown here is derived from an EMBL/GenBank/DDBJ whole genome shotgun (WGS) entry which is preliminary data.</text>
</comment>
<evidence type="ECO:0000313" key="3">
    <source>
        <dbReference type="Proteomes" id="UP000578112"/>
    </source>
</evidence>
<evidence type="ECO:0000256" key="1">
    <source>
        <dbReference type="SAM" id="MobiDB-lite"/>
    </source>
</evidence>
<proteinExistence type="predicted"/>
<evidence type="ECO:0000313" key="2">
    <source>
        <dbReference type="EMBL" id="MBB4762108.1"/>
    </source>
</evidence>
<dbReference type="EMBL" id="JACHNH010000001">
    <property type="protein sequence ID" value="MBB4762108.1"/>
    <property type="molecule type" value="Genomic_DNA"/>
</dbReference>